<keyword evidence="3" id="KW-1185">Reference proteome</keyword>
<comment type="caution">
    <text evidence="2">The sequence shown here is derived from an EMBL/GenBank/DDBJ whole genome shotgun (WGS) entry which is preliminary data.</text>
</comment>
<feature type="transmembrane region" description="Helical" evidence="1">
    <location>
        <begin position="155"/>
        <end position="174"/>
    </location>
</feature>
<dbReference type="GeneID" id="86940159"/>
<reference evidence="2 3" key="1">
    <citation type="submission" date="2011-10" db="EMBL/GenBank/DDBJ databases">
        <title>The Genome Sequence of Lachnospiraceae bacterium ACC2.</title>
        <authorList>
            <consortium name="The Broad Institute Genome Sequencing Platform"/>
            <person name="Earl A."/>
            <person name="Ward D."/>
            <person name="Feldgarden M."/>
            <person name="Gevers D."/>
            <person name="Sizova M."/>
            <person name="Hazen A."/>
            <person name="Epstein S."/>
            <person name="Young S.K."/>
            <person name="Zeng Q."/>
            <person name="Gargeya S."/>
            <person name="Fitzgerald M."/>
            <person name="Haas B."/>
            <person name="Abouelleil A."/>
            <person name="Alvarado L."/>
            <person name="Arachchi H.M."/>
            <person name="Berlin A."/>
            <person name="Brown A."/>
            <person name="Chapman S.B."/>
            <person name="Chen Z."/>
            <person name="Dunbar C."/>
            <person name="Freedman E."/>
            <person name="Gearin G."/>
            <person name="Goldberg J."/>
            <person name="Griggs A."/>
            <person name="Gujja S."/>
            <person name="Heiman D."/>
            <person name="Howarth C."/>
            <person name="Larson L."/>
            <person name="Lui A."/>
            <person name="MacDonald P.J.P."/>
            <person name="Montmayeur A."/>
            <person name="Murphy C."/>
            <person name="Neiman D."/>
            <person name="Pearson M."/>
            <person name="Priest M."/>
            <person name="Roberts A."/>
            <person name="Saif S."/>
            <person name="Shea T."/>
            <person name="Shenoy N."/>
            <person name="Sisk P."/>
            <person name="Stolte C."/>
            <person name="Sykes S."/>
            <person name="Wortman J."/>
            <person name="Nusbaum C."/>
            <person name="Birren B."/>
        </authorList>
    </citation>
    <scope>NUCLEOTIDE SEQUENCE [LARGE SCALE GENOMIC DNA]</scope>
    <source>
        <strain evidence="2 3">ACC2</strain>
    </source>
</reference>
<dbReference type="Proteomes" id="UP000018466">
    <property type="component" value="Unassembled WGS sequence"/>
</dbReference>
<evidence type="ECO:0000313" key="3">
    <source>
        <dbReference type="Proteomes" id="UP000018466"/>
    </source>
</evidence>
<dbReference type="AlphaFoldDB" id="A0AA37DHB6"/>
<feature type="transmembrane region" description="Helical" evidence="1">
    <location>
        <begin position="44"/>
        <end position="61"/>
    </location>
</feature>
<feature type="transmembrane region" description="Helical" evidence="1">
    <location>
        <begin position="107"/>
        <end position="125"/>
    </location>
</feature>
<gene>
    <name evidence="2" type="ORF">HMPREF9623_00367</name>
</gene>
<dbReference type="InterPro" id="IPR046717">
    <property type="entry name" value="DUF6609"/>
</dbReference>
<organism evidence="2 3">
    <name type="scientific">Stomatobaculum longum</name>
    <dbReference type="NCBI Taxonomy" id="796942"/>
    <lineage>
        <taxon>Bacteria</taxon>
        <taxon>Bacillati</taxon>
        <taxon>Bacillota</taxon>
        <taxon>Clostridia</taxon>
        <taxon>Lachnospirales</taxon>
        <taxon>Lachnospiraceae</taxon>
        <taxon>Stomatobaculum</taxon>
    </lineage>
</organism>
<protein>
    <submittedName>
        <fullName evidence="2">Uncharacterized protein</fullName>
    </submittedName>
</protein>
<sequence length="181" mass="20135">MSFLHPRGEILAFNHKRACGLWLIAVSLVIFAAALIGGKQRINMTVFSLGYIAAFLSINANQSLQRRFSEGPSSPFQRKAEFYAVISLFVLMSLFGGPYFADENWRRIWLGAFLATALHFLPFYYVHGKSMLVLSLVSTVNVALGYAFPELPLVCTAYADAAIKLGFGVYLFCFSKPSKQN</sequence>
<evidence type="ECO:0000313" key="2">
    <source>
        <dbReference type="EMBL" id="EHO18183.1"/>
    </source>
</evidence>
<feature type="transmembrane region" description="Helical" evidence="1">
    <location>
        <begin position="21"/>
        <end position="38"/>
    </location>
</feature>
<dbReference type="Pfam" id="PF20313">
    <property type="entry name" value="DUF6609"/>
    <property type="match status" value="1"/>
</dbReference>
<accession>A0AA37DHB6</accession>
<feature type="transmembrane region" description="Helical" evidence="1">
    <location>
        <begin position="82"/>
        <end position="101"/>
    </location>
</feature>
<dbReference type="EMBL" id="AGEL01000003">
    <property type="protein sequence ID" value="EHO18183.1"/>
    <property type="molecule type" value="Genomic_DNA"/>
</dbReference>
<feature type="transmembrane region" description="Helical" evidence="1">
    <location>
        <begin position="132"/>
        <end position="149"/>
    </location>
</feature>
<dbReference type="RefSeq" id="WP_009532201.1">
    <property type="nucleotide sequence ID" value="NZ_JH590861.1"/>
</dbReference>
<name>A0AA37DHB6_9FIRM</name>
<keyword evidence="1" id="KW-0472">Membrane</keyword>
<evidence type="ECO:0000256" key="1">
    <source>
        <dbReference type="SAM" id="Phobius"/>
    </source>
</evidence>
<proteinExistence type="predicted"/>
<keyword evidence="1" id="KW-1133">Transmembrane helix</keyword>
<keyword evidence="1" id="KW-0812">Transmembrane</keyword>